<evidence type="ECO:0000256" key="6">
    <source>
        <dbReference type="SAM" id="MobiDB-lite"/>
    </source>
</evidence>
<keyword evidence="2 5" id="KW-0479">Metal-binding</keyword>
<dbReference type="InterPro" id="IPR004294">
    <property type="entry name" value="Carotenoid_Oase"/>
</dbReference>
<organism evidence="7 8">
    <name type="scientific">Mycolicibacterium hassiacum (strain DSM 44199 / CIP 105218 / JCM 12690 / 3849)</name>
    <name type="common">Mycobacterium hassiacum</name>
    <dbReference type="NCBI Taxonomy" id="1122247"/>
    <lineage>
        <taxon>Bacteria</taxon>
        <taxon>Bacillati</taxon>
        <taxon>Actinomycetota</taxon>
        <taxon>Actinomycetes</taxon>
        <taxon>Mycobacteriales</taxon>
        <taxon>Mycobacteriaceae</taxon>
        <taxon>Mycolicibacterium</taxon>
    </lineage>
</organism>
<feature type="region of interest" description="Disordered" evidence="6">
    <location>
        <begin position="125"/>
        <end position="193"/>
    </location>
</feature>
<dbReference type="EC" id="1.13.11.-" evidence="5"/>
<feature type="compositionally biased region" description="Basic and acidic residues" evidence="6">
    <location>
        <begin position="164"/>
        <end position="177"/>
    </location>
</feature>
<dbReference type="eggNOG" id="COG3670">
    <property type="taxonomic scope" value="Bacteria"/>
</dbReference>
<protein>
    <recommendedName>
        <fullName evidence="5">Dioxygenase</fullName>
        <ecNumber evidence="5">1.13.11.-</ecNumber>
    </recommendedName>
</protein>
<name>K5BA77_MYCHD</name>
<reference evidence="7 8" key="1">
    <citation type="journal article" date="2012" name="J. Bacteriol.">
        <title>Genome sequence of Mycobacterium hassiacum DSM 44199, a rare source of heat-stable mycobacterial proteins.</title>
        <authorList>
            <person name="Tiago I."/>
            <person name="Maranha A."/>
            <person name="Mendes V."/>
            <person name="Alarico S."/>
            <person name="Moynihan P.J."/>
            <person name="Clarke A.J."/>
            <person name="Macedo-Ribeiro S."/>
            <person name="Pereira P.J."/>
            <person name="Empadinhas N."/>
        </authorList>
    </citation>
    <scope>NUCLEOTIDE SEQUENCE [LARGE SCALE GENOMIC DNA]</scope>
    <source>
        <strain evidence="8">DSM 44199 / CIP 105218 / JCM 12690 / 3849</strain>
    </source>
</reference>
<dbReference type="GO" id="GO:0010436">
    <property type="term" value="F:carotenoid dioxygenase activity"/>
    <property type="evidence" value="ECO:0007669"/>
    <property type="project" value="TreeGrafter"/>
</dbReference>
<comment type="similarity">
    <text evidence="1 5">Belongs to the carotenoid oxygenase family.</text>
</comment>
<evidence type="ECO:0000313" key="7">
    <source>
        <dbReference type="EMBL" id="EKF21760.1"/>
    </source>
</evidence>
<evidence type="ECO:0000256" key="1">
    <source>
        <dbReference type="ARBA" id="ARBA00006787"/>
    </source>
</evidence>
<dbReference type="PANTHER" id="PTHR10543">
    <property type="entry name" value="BETA-CAROTENE DIOXYGENASE"/>
    <property type="match status" value="1"/>
</dbReference>
<dbReference type="PATRIC" id="fig|1122247.3.peg.4072"/>
<dbReference type="Proteomes" id="UP000006265">
    <property type="component" value="Unassembled WGS sequence"/>
</dbReference>
<comment type="caution">
    <text evidence="7">The sequence shown here is derived from an EMBL/GenBank/DDBJ whole genome shotgun (WGS) entry which is preliminary data.</text>
</comment>
<dbReference type="EMBL" id="AMRA01000114">
    <property type="protein sequence ID" value="EKF21760.1"/>
    <property type="molecule type" value="Genomic_DNA"/>
</dbReference>
<dbReference type="GO" id="GO:0046872">
    <property type="term" value="F:metal ion binding"/>
    <property type="evidence" value="ECO:0007669"/>
    <property type="project" value="UniProtKB-KW"/>
</dbReference>
<dbReference type="Pfam" id="PF03055">
    <property type="entry name" value="RPE65"/>
    <property type="match status" value="1"/>
</dbReference>
<dbReference type="AlphaFoldDB" id="K5BA77"/>
<keyword evidence="5" id="KW-0223">Dioxygenase</keyword>
<keyword evidence="3 5" id="KW-0560">Oxidoreductase</keyword>
<keyword evidence="4 5" id="KW-0408">Iron</keyword>
<evidence type="ECO:0000256" key="4">
    <source>
        <dbReference type="ARBA" id="ARBA00023004"/>
    </source>
</evidence>
<gene>
    <name evidence="7" type="ORF">C731_4244</name>
</gene>
<evidence type="ECO:0000256" key="2">
    <source>
        <dbReference type="ARBA" id="ARBA00022723"/>
    </source>
</evidence>
<accession>K5BA77</accession>
<evidence type="ECO:0000313" key="8">
    <source>
        <dbReference type="Proteomes" id="UP000006265"/>
    </source>
</evidence>
<proteinExistence type="inferred from homology"/>
<evidence type="ECO:0000256" key="3">
    <source>
        <dbReference type="ARBA" id="ARBA00023002"/>
    </source>
</evidence>
<comment type="cofactor">
    <cofactor evidence="5">
        <name>Fe(2+)</name>
        <dbReference type="ChEBI" id="CHEBI:29033"/>
    </cofactor>
    <text evidence="5">Binds 1 Fe(2+) ion per subunit.</text>
</comment>
<dbReference type="PANTHER" id="PTHR10543:SF89">
    <property type="entry name" value="CAROTENOID 9,10(9',10')-CLEAVAGE DIOXYGENASE 1"/>
    <property type="match status" value="1"/>
</dbReference>
<evidence type="ECO:0000256" key="5">
    <source>
        <dbReference type="RuleBase" id="RU364048"/>
    </source>
</evidence>
<keyword evidence="8" id="KW-1185">Reference proteome</keyword>
<dbReference type="GO" id="GO:0016121">
    <property type="term" value="P:carotene catabolic process"/>
    <property type="evidence" value="ECO:0007669"/>
    <property type="project" value="TreeGrafter"/>
</dbReference>
<sequence>MAPELLATFTSTLPADDHHPYRTGPWRPQRNEWRALDLEVVEGKVPDDLDGVYLRQTENPLHPPIKHYHPFDGDGMLHCIEFRDGKANYHNKFVRTDGFLAEQQAGRSLWAGFIDEPLRRRAHRRLGRARPDEGRLEHRRHRAPRGGADQLLPVRRPVPGGPLHRRDAGQGDLRRPDSGLGGVRASQGRPGDR</sequence>